<evidence type="ECO:0000313" key="3">
    <source>
        <dbReference type="EMBL" id="SDC05781.1"/>
    </source>
</evidence>
<dbReference type="AlphaFoldDB" id="A0A1G6IH47"/>
<evidence type="ECO:0000259" key="2">
    <source>
        <dbReference type="PROSITE" id="PS50965"/>
    </source>
</evidence>
<feature type="region of interest" description="Disordered" evidence="1">
    <location>
        <begin position="58"/>
        <end position="104"/>
    </location>
</feature>
<dbReference type="STRING" id="1577474.GA0111570_11642"/>
<gene>
    <name evidence="3" type="ORF">GA0111570_11642</name>
</gene>
<protein>
    <submittedName>
        <fullName evidence="3">Nuclease-related domain-containing protein</fullName>
    </submittedName>
</protein>
<reference evidence="3 4" key="1">
    <citation type="submission" date="2016-06" db="EMBL/GenBank/DDBJ databases">
        <authorList>
            <person name="Olsen C.W."/>
            <person name="Carey S."/>
            <person name="Hinshaw L."/>
            <person name="Karasin A.I."/>
        </authorList>
    </citation>
    <scope>NUCLEOTIDE SEQUENCE [LARGE SCALE GENOMIC DNA]</scope>
    <source>
        <strain evidence="3 4">LZ-22</strain>
    </source>
</reference>
<name>A0A1G6IH47_9ACTN</name>
<dbReference type="InterPro" id="IPR011528">
    <property type="entry name" value="NERD"/>
</dbReference>
<keyword evidence="4" id="KW-1185">Reference proteome</keyword>
<feature type="domain" description="NERD" evidence="2">
    <location>
        <begin position="159"/>
        <end position="233"/>
    </location>
</feature>
<organism evidence="3 4">
    <name type="scientific">Raineyella antarctica</name>
    <dbReference type="NCBI Taxonomy" id="1577474"/>
    <lineage>
        <taxon>Bacteria</taxon>
        <taxon>Bacillati</taxon>
        <taxon>Actinomycetota</taxon>
        <taxon>Actinomycetes</taxon>
        <taxon>Propionibacteriales</taxon>
        <taxon>Propionibacteriaceae</taxon>
        <taxon>Raineyella</taxon>
    </lineage>
</organism>
<sequence length="233" mass="25332">MQITRWRRYGKDRLYVREDNGADIGWWDLVTGEGHCAEPSTMPQLQEAVREWRSERVADPQAAQAAATVATAPTPPPTGPTPSRGPTAVTLRPEPIPAPAPAPVTATDPVPFPIVRDLIYRPPGEELLPNIAAARAEGQRPTLLRRIVLGKDAYSTWERGAIGERLVWEELRKLDSRAGWGFLNSIPVGTNGSDIDHVVVGPAGVFTINAKYHDGARIWVGGDTILVNGAIRS</sequence>
<proteinExistence type="predicted"/>
<dbReference type="Pfam" id="PF08378">
    <property type="entry name" value="NERD"/>
    <property type="match status" value="1"/>
</dbReference>
<dbReference type="RefSeq" id="WP_092613772.1">
    <property type="nucleotide sequence ID" value="NZ_FMYF01000016.1"/>
</dbReference>
<accession>A0A1G6IH47</accession>
<evidence type="ECO:0000256" key="1">
    <source>
        <dbReference type="SAM" id="MobiDB-lite"/>
    </source>
</evidence>
<dbReference type="Proteomes" id="UP000199086">
    <property type="component" value="Unassembled WGS sequence"/>
</dbReference>
<feature type="compositionally biased region" description="Low complexity" evidence="1">
    <location>
        <begin position="60"/>
        <end position="72"/>
    </location>
</feature>
<dbReference type="EMBL" id="FMYF01000016">
    <property type="protein sequence ID" value="SDC05781.1"/>
    <property type="molecule type" value="Genomic_DNA"/>
</dbReference>
<dbReference type="OrthoDB" id="5793358at2"/>
<evidence type="ECO:0000313" key="4">
    <source>
        <dbReference type="Proteomes" id="UP000199086"/>
    </source>
</evidence>
<dbReference type="PROSITE" id="PS50965">
    <property type="entry name" value="NERD"/>
    <property type="match status" value="1"/>
</dbReference>